<proteinExistence type="predicted"/>
<protein>
    <submittedName>
        <fullName evidence="2">Uncharacterized protein</fullName>
    </submittedName>
</protein>
<evidence type="ECO:0000256" key="1">
    <source>
        <dbReference type="SAM" id="MobiDB-lite"/>
    </source>
</evidence>
<gene>
    <name evidence="2" type="ORF">Cci01nite_79940</name>
</gene>
<evidence type="ECO:0000313" key="2">
    <source>
        <dbReference type="EMBL" id="GIG02901.1"/>
    </source>
</evidence>
<evidence type="ECO:0000313" key="3">
    <source>
        <dbReference type="Proteomes" id="UP000659904"/>
    </source>
</evidence>
<dbReference type="EMBL" id="BONH01000063">
    <property type="protein sequence ID" value="GIG02901.1"/>
    <property type="molecule type" value="Genomic_DNA"/>
</dbReference>
<feature type="region of interest" description="Disordered" evidence="1">
    <location>
        <begin position="122"/>
        <end position="148"/>
    </location>
</feature>
<keyword evidence="3" id="KW-1185">Reference proteome</keyword>
<organism evidence="2 3">
    <name type="scientific">Catellatospora citrea</name>
    <dbReference type="NCBI Taxonomy" id="53366"/>
    <lineage>
        <taxon>Bacteria</taxon>
        <taxon>Bacillati</taxon>
        <taxon>Actinomycetota</taxon>
        <taxon>Actinomycetes</taxon>
        <taxon>Micromonosporales</taxon>
        <taxon>Micromonosporaceae</taxon>
        <taxon>Catellatospora</taxon>
    </lineage>
</organism>
<comment type="caution">
    <text evidence="2">The sequence shown here is derived from an EMBL/GenBank/DDBJ whole genome shotgun (WGS) entry which is preliminary data.</text>
</comment>
<name>A0A8J3KTI2_9ACTN</name>
<reference evidence="2 3" key="1">
    <citation type="submission" date="2021-01" db="EMBL/GenBank/DDBJ databases">
        <title>Whole genome shotgun sequence of Catellatospora citrea NBRC 14495.</title>
        <authorList>
            <person name="Komaki H."/>
            <person name="Tamura T."/>
        </authorList>
    </citation>
    <scope>NUCLEOTIDE SEQUENCE [LARGE SCALE GENOMIC DNA]</scope>
    <source>
        <strain evidence="2 3">NBRC 14495</strain>
    </source>
</reference>
<accession>A0A8J3KTI2</accession>
<dbReference type="Proteomes" id="UP000659904">
    <property type="component" value="Unassembled WGS sequence"/>
</dbReference>
<dbReference type="AlphaFoldDB" id="A0A8J3KTI2"/>
<sequence length="148" mass="15857">MVAVGADPPEPLGAVEPTLRVLDRGVQRLVADPQDPVEHAVSDVGAVERQIGGGIRARPACPVPAVRRELRFQFVEGFCCHTYKTVPTWQKFDPAAGWVRCACQAVEAVVSPVTKVRELPTGLPARDPHLGQARSYAVEVGPTTGTEP</sequence>